<feature type="coiled-coil region" evidence="10">
    <location>
        <begin position="309"/>
        <end position="336"/>
    </location>
</feature>
<evidence type="ECO:0000259" key="13">
    <source>
        <dbReference type="Pfam" id="PF08172"/>
    </source>
</evidence>
<gene>
    <name evidence="15" type="ORF">MAM1_0309d09517</name>
</gene>
<sequence length="690" mass="79951">MSEDTFSSAIHYWKGIQLSNLQRELDQQGLAIVEKQKDGLVSRKKLAEQTREFKKIPDEEKLQKFKPLLKGYQAEIDNITKRTKYAENAFLTVYKLLADAPDPAPLFEIAVDQSAKMVDNTSLQNENSYLKEQLQKANESIKRLETTEKTNLELVQKVSALEESLTERKSKDTSEKEQEMKDQYSDKIKQLKEREYDLQKQLNQALDQLTDLRQSHDDTQAELIGHGQKYDEEVVGKLAELDIVTMDLERANGRIIQLEKKNEDLKEEMAKLHESKDSTEGNESAQHDAEVTKLIKDVETYKDMFQKTETRLSKKIKELTAENKGLSEERENLKNKMKHFDDYDEIKRELQIMKYVEFSTGEDEDDFIADDVLKKDGTIENSLEVRLMEKNKKLESEYTQIKVSFADLQKAFDKNASSIQSLEQKLQEKSALVQRLEEDLLRMGHKSNSDPNILDALSRSASGTPMPRTPDGALTPLLDGSSGSGGKKEDKSILPIVISQRDRFRQRNNELEERVRSLETSLQDARAEVQKLKADNLNLYERLKFVHVWKEGQQQDKGITNRSVAVNMDEPSTSMRSFRRSSIKQPDDPSDKYGKLYEESMNPFTQFHKKEENRRYNALNPAEKLTLNLTRLLFSHKWSRYFFIIYSLLLHLLVVVTLYQLSLWECRHDHEAINFPTNNDDAAKILNDMQ</sequence>
<keyword evidence="16" id="KW-1185">Reference proteome</keyword>
<keyword evidence="5 12" id="KW-0812">Transmembrane</keyword>
<dbReference type="InterPro" id="IPR057476">
    <property type="entry name" value="Cux_N"/>
</dbReference>
<dbReference type="EMBL" id="DF836598">
    <property type="protein sequence ID" value="GAN09984.1"/>
    <property type="molecule type" value="Genomic_DNA"/>
</dbReference>
<feature type="region of interest" description="Disordered" evidence="11">
    <location>
        <begin position="444"/>
        <end position="492"/>
    </location>
</feature>
<evidence type="ECO:0000256" key="2">
    <source>
        <dbReference type="ARBA" id="ARBA00006415"/>
    </source>
</evidence>
<feature type="domain" description="Cux N-terminal" evidence="14">
    <location>
        <begin position="3"/>
        <end position="114"/>
    </location>
</feature>
<evidence type="ECO:0000256" key="7">
    <source>
        <dbReference type="ARBA" id="ARBA00023034"/>
    </source>
</evidence>
<evidence type="ECO:0000256" key="9">
    <source>
        <dbReference type="ARBA" id="ARBA00023136"/>
    </source>
</evidence>
<keyword evidence="4" id="KW-0813">Transport</keyword>
<evidence type="ECO:0000256" key="4">
    <source>
        <dbReference type="ARBA" id="ARBA00022448"/>
    </source>
</evidence>
<reference evidence="15" key="1">
    <citation type="submission" date="2014-09" db="EMBL/GenBank/DDBJ databases">
        <title>Draft genome sequence of an oleaginous Mucoromycotina fungus Mucor ambiguus NBRC6742.</title>
        <authorList>
            <person name="Takeda I."/>
            <person name="Yamane N."/>
            <person name="Morita T."/>
            <person name="Tamano K."/>
            <person name="Machida M."/>
            <person name="Baker S."/>
            <person name="Koike H."/>
        </authorList>
    </citation>
    <scope>NUCLEOTIDE SEQUENCE</scope>
    <source>
        <strain evidence="15">NBRC 6742</strain>
    </source>
</reference>
<dbReference type="OrthoDB" id="10257567at2759"/>
<name>A0A0C9MR83_9FUNG</name>
<evidence type="ECO:0000256" key="3">
    <source>
        <dbReference type="ARBA" id="ARBA00018691"/>
    </source>
</evidence>
<accession>A0A0C9MR83</accession>
<feature type="domain" description="CASP C-terminal" evidence="13">
    <location>
        <begin position="416"/>
        <end position="662"/>
    </location>
</feature>
<dbReference type="Pfam" id="PF08172">
    <property type="entry name" value="CASP_C"/>
    <property type="match status" value="1"/>
</dbReference>
<evidence type="ECO:0000256" key="10">
    <source>
        <dbReference type="SAM" id="Coils"/>
    </source>
</evidence>
<keyword evidence="9 12" id="KW-0472">Membrane</keyword>
<comment type="similarity">
    <text evidence="2">Belongs to the CASP family.</text>
</comment>
<dbReference type="GO" id="GO:0006891">
    <property type="term" value="P:intra-Golgi vesicle-mediated transport"/>
    <property type="evidence" value="ECO:0007669"/>
    <property type="project" value="InterPro"/>
</dbReference>
<evidence type="ECO:0000313" key="15">
    <source>
        <dbReference type="EMBL" id="GAN09984.1"/>
    </source>
</evidence>
<dbReference type="GO" id="GO:0000139">
    <property type="term" value="C:Golgi membrane"/>
    <property type="evidence" value="ECO:0007669"/>
    <property type="project" value="UniProtKB-SubCell"/>
</dbReference>
<keyword evidence="7" id="KW-0333">Golgi apparatus</keyword>
<organism evidence="15">
    <name type="scientific">Mucor ambiguus</name>
    <dbReference type="NCBI Taxonomy" id="91626"/>
    <lineage>
        <taxon>Eukaryota</taxon>
        <taxon>Fungi</taxon>
        <taxon>Fungi incertae sedis</taxon>
        <taxon>Mucoromycota</taxon>
        <taxon>Mucoromycotina</taxon>
        <taxon>Mucoromycetes</taxon>
        <taxon>Mucorales</taxon>
        <taxon>Mucorineae</taxon>
        <taxon>Mucoraceae</taxon>
        <taxon>Mucor</taxon>
    </lineage>
</organism>
<dbReference type="InterPro" id="IPR012955">
    <property type="entry name" value="CASP_C"/>
</dbReference>
<dbReference type="PANTHER" id="PTHR14043:SF2">
    <property type="entry name" value="HOMEOBOX PROTEIN CUT"/>
    <property type="match status" value="1"/>
</dbReference>
<comment type="subcellular location">
    <subcellularLocation>
        <location evidence="1">Golgi apparatus membrane</location>
        <topology evidence="1">Single-pass type IV membrane protein</topology>
    </subcellularLocation>
</comment>
<dbReference type="STRING" id="91626.A0A0C9MR83"/>
<evidence type="ECO:0000256" key="12">
    <source>
        <dbReference type="SAM" id="Phobius"/>
    </source>
</evidence>
<dbReference type="AlphaFoldDB" id="A0A0C9MR83"/>
<keyword evidence="6 12" id="KW-1133">Transmembrane helix</keyword>
<dbReference type="PANTHER" id="PTHR14043">
    <property type="entry name" value="CCAAT DISPLACEMENT PROTEIN-RELATED"/>
    <property type="match status" value="1"/>
</dbReference>
<keyword evidence="8 10" id="KW-0175">Coiled coil</keyword>
<evidence type="ECO:0000256" key="11">
    <source>
        <dbReference type="SAM" id="MobiDB-lite"/>
    </source>
</evidence>
<feature type="coiled-coil region" evidence="10">
    <location>
        <begin position="391"/>
        <end position="439"/>
    </location>
</feature>
<evidence type="ECO:0000256" key="8">
    <source>
        <dbReference type="ARBA" id="ARBA00023054"/>
    </source>
</evidence>
<evidence type="ECO:0000256" key="6">
    <source>
        <dbReference type="ARBA" id="ARBA00022989"/>
    </source>
</evidence>
<evidence type="ECO:0000313" key="16">
    <source>
        <dbReference type="Proteomes" id="UP000053815"/>
    </source>
</evidence>
<evidence type="ECO:0000256" key="1">
    <source>
        <dbReference type="ARBA" id="ARBA00004409"/>
    </source>
</evidence>
<dbReference type="Proteomes" id="UP000053815">
    <property type="component" value="Unassembled WGS sequence"/>
</dbReference>
<feature type="transmembrane region" description="Helical" evidence="12">
    <location>
        <begin position="638"/>
        <end position="659"/>
    </location>
</feature>
<evidence type="ECO:0000256" key="5">
    <source>
        <dbReference type="ARBA" id="ARBA00022692"/>
    </source>
</evidence>
<feature type="region of interest" description="Disordered" evidence="11">
    <location>
        <begin position="164"/>
        <end position="183"/>
    </location>
</feature>
<dbReference type="Pfam" id="PF25398">
    <property type="entry name" value="CUX1_N"/>
    <property type="match status" value="1"/>
</dbReference>
<protein>
    <recommendedName>
        <fullName evidence="3">Protein CASP</fullName>
    </recommendedName>
</protein>
<feature type="compositionally biased region" description="Basic and acidic residues" evidence="11">
    <location>
        <begin position="165"/>
        <end position="183"/>
    </location>
</feature>
<evidence type="ECO:0000259" key="14">
    <source>
        <dbReference type="Pfam" id="PF25398"/>
    </source>
</evidence>
<proteinExistence type="inferred from homology"/>
<feature type="region of interest" description="Disordered" evidence="11">
    <location>
        <begin position="571"/>
        <end position="590"/>
    </location>
</feature>
<feature type="coiled-coil region" evidence="10">
    <location>
        <begin position="501"/>
        <end position="542"/>
    </location>
</feature>